<evidence type="ECO:0000313" key="3">
    <source>
        <dbReference type="Proteomes" id="UP000054350"/>
    </source>
</evidence>
<sequence>MYLDPVHDHSVVLQHLSRTLRPLHRHQLRPNTCHFHYDAQFPQYVLTSHTDGRTVLWDAETATAVASMRVSRQHPVELSIFRPWWSPPPPAPPAPGAAPFFPPILSVLITTDDWDLHSPHSMYLYRPEPVAGTITSDDDDDGARALDEPESVMAKQHLLYHWDAPAFLACMASHHLFFSLDPFGHVRVHDMARDVATSTITSLNLRVHDRFARVAPDHVFRTRMAFMGLLRNGTLRHVPDQSLPSMVTKFTFPRTAICSELARSSVTHAATDNNAPPAPPASAPSTTATVMSVDVPTFTIQAGDAEPAADEAAPDAAAAAAGEAEESGSAGTDDAVPPPPPMGDGADESDFDPEDEFDPDVFRMLPYGDLMFLGRDATTMLVYRGPLLMVLERCRGGEQ</sequence>
<name>A0A0L0S7B6_ALLM3</name>
<dbReference type="VEuPathDB" id="FungiDB:AMAG_05124"/>
<organism evidence="2 3">
    <name type="scientific">Allomyces macrogynus (strain ATCC 38327)</name>
    <name type="common">Allomyces javanicus var. macrogynus</name>
    <dbReference type="NCBI Taxonomy" id="578462"/>
    <lineage>
        <taxon>Eukaryota</taxon>
        <taxon>Fungi</taxon>
        <taxon>Fungi incertae sedis</taxon>
        <taxon>Blastocladiomycota</taxon>
        <taxon>Blastocladiomycetes</taxon>
        <taxon>Blastocladiales</taxon>
        <taxon>Blastocladiaceae</taxon>
        <taxon>Allomyces</taxon>
    </lineage>
</organism>
<gene>
    <name evidence="2" type="ORF">AMAG_05124</name>
</gene>
<feature type="compositionally biased region" description="Low complexity" evidence="1">
    <location>
        <begin position="314"/>
        <end position="331"/>
    </location>
</feature>
<proteinExistence type="predicted"/>
<reference evidence="3" key="2">
    <citation type="submission" date="2009-11" db="EMBL/GenBank/DDBJ databases">
        <title>The Genome Sequence of Allomyces macrogynus strain ATCC 38327.</title>
        <authorList>
            <consortium name="The Broad Institute Genome Sequencing Platform"/>
            <person name="Russ C."/>
            <person name="Cuomo C."/>
            <person name="Shea T."/>
            <person name="Young S.K."/>
            <person name="Zeng Q."/>
            <person name="Koehrsen M."/>
            <person name="Haas B."/>
            <person name="Borodovsky M."/>
            <person name="Guigo R."/>
            <person name="Alvarado L."/>
            <person name="Berlin A."/>
            <person name="Borenstein D."/>
            <person name="Chen Z."/>
            <person name="Engels R."/>
            <person name="Freedman E."/>
            <person name="Gellesch M."/>
            <person name="Goldberg J."/>
            <person name="Griggs A."/>
            <person name="Gujja S."/>
            <person name="Heiman D."/>
            <person name="Hepburn T."/>
            <person name="Howarth C."/>
            <person name="Jen D."/>
            <person name="Larson L."/>
            <person name="Lewis B."/>
            <person name="Mehta T."/>
            <person name="Park D."/>
            <person name="Pearson M."/>
            <person name="Roberts A."/>
            <person name="Saif S."/>
            <person name="Shenoy N."/>
            <person name="Sisk P."/>
            <person name="Stolte C."/>
            <person name="Sykes S."/>
            <person name="Walk T."/>
            <person name="White J."/>
            <person name="Yandava C."/>
            <person name="Burger G."/>
            <person name="Gray M.W."/>
            <person name="Holland P.W.H."/>
            <person name="King N."/>
            <person name="Lang F.B.F."/>
            <person name="Roger A.J."/>
            <person name="Ruiz-Trillo I."/>
            <person name="Lander E."/>
            <person name="Nusbaum C."/>
        </authorList>
    </citation>
    <scope>NUCLEOTIDE SEQUENCE [LARGE SCALE GENOMIC DNA]</scope>
    <source>
        <strain evidence="3">ATCC 38327</strain>
    </source>
</reference>
<feature type="region of interest" description="Disordered" evidence="1">
    <location>
        <begin position="305"/>
        <end position="360"/>
    </location>
</feature>
<dbReference type="OrthoDB" id="10352798at2759"/>
<evidence type="ECO:0000256" key="1">
    <source>
        <dbReference type="SAM" id="MobiDB-lite"/>
    </source>
</evidence>
<feature type="compositionally biased region" description="Acidic residues" evidence="1">
    <location>
        <begin position="345"/>
        <end position="359"/>
    </location>
</feature>
<reference evidence="2 3" key="1">
    <citation type="submission" date="2009-11" db="EMBL/GenBank/DDBJ databases">
        <title>Annotation of Allomyces macrogynus ATCC 38327.</title>
        <authorList>
            <consortium name="The Broad Institute Genome Sequencing Platform"/>
            <person name="Russ C."/>
            <person name="Cuomo C."/>
            <person name="Burger G."/>
            <person name="Gray M.W."/>
            <person name="Holland P.W.H."/>
            <person name="King N."/>
            <person name="Lang F.B.F."/>
            <person name="Roger A.J."/>
            <person name="Ruiz-Trillo I."/>
            <person name="Young S.K."/>
            <person name="Zeng Q."/>
            <person name="Gargeya S."/>
            <person name="Fitzgerald M."/>
            <person name="Haas B."/>
            <person name="Abouelleil A."/>
            <person name="Alvarado L."/>
            <person name="Arachchi H.M."/>
            <person name="Berlin A."/>
            <person name="Chapman S.B."/>
            <person name="Gearin G."/>
            <person name="Goldberg J."/>
            <person name="Griggs A."/>
            <person name="Gujja S."/>
            <person name="Hansen M."/>
            <person name="Heiman D."/>
            <person name="Howarth C."/>
            <person name="Larimer J."/>
            <person name="Lui A."/>
            <person name="MacDonald P.J.P."/>
            <person name="McCowen C."/>
            <person name="Montmayeur A."/>
            <person name="Murphy C."/>
            <person name="Neiman D."/>
            <person name="Pearson M."/>
            <person name="Priest M."/>
            <person name="Roberts A."/>
            <person name="Saif S."/>
            <person name="Shea T."/>
            <person name="Sisk P."/>
            <person name="Stolte C."/>
            <person name="Sykes S."/>
            <person name="Wortman J."/>
            <person name="Nusbaum C."/>
            <person name="Birren B."/>
        </authorList>
    </citation>
    <scope>NUCLEOTIDE SEQUENCE [LARGE SCALE GENOMIC DNA]</scope>
    <source>
        <strain evidence="2 3">ATCC 38327</strain>
    </source>
</reference>
<keyword evidence="3" id="KW-1185">Reference proteome</keyword>
<protein>
    <submittedName>
        <fullName evidence="2">Uncharacterized protein</fullName>
    </submittedName>
</protein>
<evidence type="ECO:0000313" key="2">
    <source>
        <dbReference type="EMBL" id="KNE58316.1"/>
    </source>
</evidence>
<accession>A0A0L0S7B6</accession>
<dbReference type="EMBL" id="GG745332">
    <property type="protein sequence ID" value="KNE58316.1"/>
    <property type="molecule type" value="Genomic_DNA"/>
</dbReference>
<dbReference type="AlphaFoldDB" id="A0A0L0S7B6"/>
<dbReference type="Proteomes" id="UP000054350">
    <property type="component" value="Unassembled WGS sequence"/>
</dbReference>